<keyword evidence="3" id="KW-1185">Reference proteome</keyword>
<dbReference type="AlphaFoldDB" id="A0A7Y8VSG1"/>
<evidence type="ECO:0000259" key="1">
    <source>
        <dbReference type="Pfam" id="PF00881"/>
    </source>
</evidence>
<organism evidence="2 3">
    <name type="scientific">Mogibacterium timidum</name>
    <dbReference type="NCBI Taxonomy" id="35519"/>
    <lineage>
        <taxon>Bacteria</taxon>
        <taxon>Bacillati</taxon>
        <taxon>Bacillota</taxon>
        <taxon>Clostridia</taxon>
        <taxon>Peptostreptococcales</taxon>
        <taxon>Anaerovoracaceae</taxon>
        <taxon>Mogibacterium</taxon>
    </lineage>
</organism>
<proteinExistence type="predicted"/>
<dbReference type="RefSeq" id="WP_009644066.1">
    <property type="nucleotide sequence ID" value="NZ_CAJPUB010000002.1"/>
</dbReference>
<dbReference type="InterPro" id="IPR050627">
    <property type="entry name" value="Nitroreductase/BluB"/>
</dbReference>
<reference evidence="2 3" key="1">
    <citation type="submission" date="2020-06" db="EMBL/GenBank/DDBJ databases">
        <title>Mogibacterium timidum strain W9173 genomic sequence.</title>
        <authorList>
            <person name="Wade W.G."/>
            <person name="Johnston C.D."/>
            <person name="Chen T."/>
            <person name="Dewhirst F.E."/>
        </authorList>
    </citation>
    <scope>NUCLEOTIDE SEQUENCE [LARGE SCALE GENOMIC DNA]</scope>
    <source>
        <strain evidence="2 3">W9173</strain>
    </source>
</reference>
<evidence type="ECO:0000313" key="2">
    <source>
        <dbReference type="EMBL" id="NWO23754.1"/>
    </source>
</evidence>
<dbReference type="PANTHER" id="PTHR23026:SF117">
    <property type="entry name" value="NITROREDUCTASE"/>
    <property type="match status" value="1"/>
</dbReference>
<dbReference type="EMBL" id="JABXYR010000002">
    <property type="protein sequence ID" value="NWO23754.1"/>
    <property type="molecule type" value="Genomic_DNA"/>
</dbReference>
<name>A0A7Y8VSG1_9FIRM</name>
<comment type="caution">
    <text evidence="2">The sequence shown here is derived from an EMBL/GenBank/DDBJ whole genome shotgun (WGS) entry which is preliminary data.</text>
</comment>
<dbReference type="InterPro" id="IPR029479">
    <property type="entry name" value="Nitroreductase"/>
</dbReference>
<dbReference type="Proteomes" id="UP000526307">
    <property type="component" value="Unassembled WGS sequence"/>
</dbReference>
<evidence type="ECO:0000313" key="3">
    <source>
        <dbReference type="Proteomes" id="UP000526307"/>
    </source>
</evidence>
<protein>
    <submittedName>
        <fullName evidence="2">Nitroreductase family protein</fullName>
    </submittedName>
</protein>
<dbReference type="InterPro" id="IPR000415">
    <property type="entry name" value="Nitroreductase-like"/>
</dbReference>
<dbReference type="SUPFAM" id="SSF55469">
    <property type="entry name" value="FMN-dependent nitroreductase-like"/>
    <property type="match status" value="1"/>
</dbReference>
<dbReference type="GO" id="GO:0016491">
    <property type="term" value="F:oxidoreductase activity"/>
    <property type="evidence" value="ECO:0007669"/>
    <property type="project" value="InterPro"/>
</dbReference>
<sequence>MGLLNTMQNRRSVRKYNTQPVTDEELNEVLSAALLAPNGKGLRPWEFVVIKNKDTLKELVNSRKGGAKMLETANVAVAVYSDSDKTDTYIEDSSIAMSYMLLAAAEQGLGSVWLQLRLRPSNQDGVSSEEFVNARLKAPANMKLEALLVLGHIDEQPEAQKLPSFPCDKVHSEQW</sequence>
<feature type="domain" description="Nitroreductase" evidence="1">
    <location>
        <begin position="8"/>
        <end position="61"/>
    </location>
</feature>
<dbReference type="Gene3D" id="3.40.109.10">
    <property type="entry name" value="NADH Oxidase"/>
    <property type="match status" value="1"/>
</dbReference>
<accession>A0A7Y8VSG1</accession>
<dbReference type="PANTHER" id="PTHR23026">
    <property type="entry name" value="NADPH NITROREDUCTASE"/>
    <property type="match status" value="1"/>
</dbReference>
<dbReference type="CDD" id="cd02151">
    <property type="entry name" value="nitroreductase"/>
    <property type="match status" value="1"/>
</dbReference>
<dbReference type="Pfam" id="PF00881">
    <property type="entry name" value="Nitroreductase"/>
    <property type="match status" value="1"/>
</dbReference>
<gene>
    <name evidence="2" type="ORF">HW270_06715</name>
</gene>